<evidence type="ECO:0000313" key="3">
    <source>
        <dbReference type="EMBL" id="KAF7371091.1"/>
    </source>
</evidence>
<evidence type="ECO:0000313" key="4">
    <source>
        <dbReference type="Proteomes" id="UP000623467"/>
    </source>
</evidence>
<sequence>MPEGPDLAVHPGSRHHTLLTSNEPPEDTDTVFIQSVISECDGRLAYLEDEILKLQDQLKQLEEERQSLLLYRTQNIAILSPVRRIPTEILNDIFWWTLPPIRDDSNLDRSRFDFRNSPWLLTHISPRWRAISIATPSLWSRIVVDYAEIHRTSISQCHTPSTADYLSLVRAQIQRSPRLKIHFYAFPDMDSRPQIQMFELLSQHCSRWEELSLGLASKIPLSLTALRDRLPSLRRLWLQWDEPESVQSLLDCFRAASSLVEVGVFDECHHVPFLLPAPQLTRYELTGPWSTHERILQGAPNLVEAHIDIASDPEISSDTLIELQHLRRLYISAPEILSVLKAPALEELAVSLYTGEGPSYLERLRGFVDRSLCPLRRICHRGVPETHTTIQILKTFPSLTELVMIMHDAGSEVSTLISALRPGESTVVAPQLQSLLLGFEVHDTPDWAAYFDMLKARWEAKNCTLKHAALITRGNSSPDSLILDGLLALRQEGLDFILPENDSESLGFINAWLYGTTWN</sequence>
<dbReference type="Proteomes" id="UP000623467">
    <property type="component" value="Unassembled WGS sequence"/>
</dbReference>
<evidence type="ECO:0000256" key="2">
    <source>
        <dbReference type="SAM" id="MobiDB-lite"/>
    </source>
</evidence>
<name>A0A8H6Z789_9AGAR</name>
<gene>
    <name evidence="3" type="ORF">MSAN_00743900</name>
</gene>
<dbReference type="OrthoDB" id="3365698at2759"/>
<comment type="caution">
    <text evidence="3">The sequence shown here is derived from an EMBL/GenBank/DDBJ whole genome shotgun (WGS) entry which is preliminary data.</text>
</comment>
<reference evidence="3" key="1">
    <citation type="submission" date="2020-05" db="EMBL/GenBank/DDBJ databases">
        <title>Mycena genomes resolve the evolution of fungal bioluminescence.</title>
        <authorList>
            <person name="Tsai I.J."/>
        </authorList>
    </citation>
    <scope>NUCLEOTIDE SEQUENCE</scope>
    <source>
        <strain evidence="3">160909Yilan</strain>
    </source>
</reference>
<organism evidence="3 4">
    <name type="scientific">Mycena sanguinolenta</name>
    <dbReference type="NCBI Taxonomy" id="230812"/>
    <lineage>
        <taxon>Eukaryota</taxon>
        <taxon>Fungi</taxon>
        <taxon>Dikarya</taxon>
        <taxon>Basidiomycota</taxon>
        <taxon>Agaricomycotina</taxon>
        <taxon>Agaricomycetes</taxon>
        <taxon>Agaricomycetidae</taxon>
        <taxon>Agaricales</taxon>
        <taxon>Marasmiineae</taxon>
        <taxon>Mycenaceae</taxon>
        <taxon>Mycena</taxon>
    </lineage>
</organism>
<feature type="region of interest" description="Disordered" evidence="2">
    <location>
        <begin position="1"/>
        <end position="27"/>
    </location>
</feature>
<accession>A0A8H6Z789</accession>
<dbReference type="EMBL" id="JACAZH010000004">
    <property type="protein sequence ID" value="KAF7371091.1"/>
    <property type="molecule type" value="Genomic_DNA"/>
</dbReference>
<feature type="coiled-coil region" evidence="1">
    <location>
        <begin position="44"/>
        <end position="71"/>
    </location>
</feature>
<evidence type="ECO:0000256" key="1">
    <source>
        <dbReference type="SAM" id="Coils"/>
    </source>
</evidence>
<keyword evidence="1" id="KW-0175">Coiled coil</keyword>
<dbReference type="InterPro" id="IPR032675">
    <property type="entry name" value="LRR_dom_sf"/>
</dbReference>
<dbReference type="Gene3D" id="3.80.10.10">
    <property type="entry name" value="Ribonuclease Inhibitor"/>
    <property type="match status" value="1"/>
</dbReference>
<proteinExistence type="predicted"/>
<dbReference type="SUPFAM" id="SSF52047">
    <property type="entry name" value="RNI-like"/>
    <property type="match status" value="1"/>
</dbReference>
<dbReference type="AlphaFoldDB" id="A0A8H6Z789"/>
<protein>
    <submittedName>
        <fullName evidence="3">F-box domain-containing protein</fullName>
    </submittedName>
</protein>
<keyword evidence="4" id="KW-1185">Reference proteome</keyword>